<evidence type="ECO:0000313" key="1">
    <source>
        <dbReference type="EMBL" id="OGI59518.1"/>
    </source>
</evidence>
<organism evidence="1 2">
    <name type="scientific">Candidatus Nomurabacteria bacterium RIFCSPHIGHO2_01_FULL_38_19</name>
    <dbReference type="NCBI Taxonomy" id="1801732"/>
    <lineage>
        <taxon>Bacteria</taxon>
        <taxon>Candidatus Nomuraibacteriota</taxon>
    </lineage>
</organism>
<dbReference type="AlphaFoldDB" id="A0A1F6UQ94"/>
<sequence>MIGDEPQSKDPEIIEAERICEEMRDIAKKLPKPSNIKNKGIIEQFGNNFYLLFLTILEEKSNPNLGVIRYLKKTEELYGDNWKKFLENNAELISQIQELLEQQKLFNQLFKDFMILYRSQKTRELGSRINEELNLQGIKNDIWSKLNPLLKQASEAMEKCGLKPEAFMGGKP</sequence>
<protein>
    <submittedName>
        <fullName evidence="1">Uncharacterized protein</fullName>
    </submittedName>
</protein>
<gene>
    <name evidence="1" type="ORF">A2814_03240</name>
</gene>
<dbReference type="STRING" id="1801732.A2814_03240"/>
<accession>A0A1F6UQ94</accession>
<comment type="caution">
    <text evidence="1">The sequence shown here is derived from an EMBL/GenBank/DDBJ whole genome shotgun (WGS) entry which is preliminary data.</text>
</comment>
<reference evidence="1 2" key="1">
    <citation type="journal article" date="2016" name="Nat. Commun.">
        <title>Thousands of microbial genomes shed light on interconnected biogeochemical processes in an aquifer system.</title>
        <authorList>
            <person name="Anantharaman K."/>
            <person name="Brown C.T."/>
            <person name="Hug L.A."/>
            <person name="Sharon I."/>
            <person name="Castelle C.J."/>
            <person name="Probst A.J."/>
            <person name="Thomas B.C."/>
            <person name="Singh A."/>
            <person name="Wilkins M.J."/>
            <person name="Karaoz U."/>
            <person name="Brodie E.L."/>
            <person name="Williams K.H."/>
            <person name="Hubbard S.S."/>
            <person name="Banfield J.F."/>
        </authorList>
    </citation>
    <scope>NUCLEOTIDE SEQUENCE [LARGE SCALE GENOMIC DNA]</scope>
</reference>
<dbReference type="EMBL" id="MFTI01000032">
    <property type="protein sequence ID" value="OGI59518.1"/>
    <property type="molecule type" value="Genomic_DNA"/>
</dbReference>
<name>A0A1F6UQ94_9BACT</name>
<dbReference type="Proteomes" id="UP000177869">
    <property type="component" value="Unassembled WGS sequence"/>
</dbReference>
<proteinExistence type="predicted"/>
<evidence type="ECO:0000313" key="2">
    <source>
        <dbReference type="Proteomes" id="UP000177869"/>
    </source>
</evidence>